<protein>
    <submittedName>
        <fullName evidence="4">ZP domain-containing protein</fullName>
    </submittedName>
</protein>
<dbReference type="OrthoDB" id="9988752at2759"/>
<feature type="transmembrane region" description="Helical" evidence="1">
    <location>
        <begin position="232"/>
        <end position="255"/>
    </location>
</feature>
<reference evidence="4" key="1">
    <citation type="submission" date="2017-02" db="UniProtKB">
        <authorList>
            <consortium name="WormBaseParasite"/>
        </authorList>
    </citation>
    <scope>IDENTIFICATION</scope>
</reference>
<evidence type="ECO:0000256" key="1">
    <source>
        <dbReference type="SAM" id="Phobius"/>
    </source>
</evidence>
<organism evidence="4">
    <name type="scientific">Taenia asiatica</name>
    <name type="common">Asian tapeworm</name>
    <dbReference type="NCBI Taxonomy" id="60517"/>
    <lineage>
        <taxon>Eukaryota</taxon>
        <taxon>Metazoa</taxon>
        <taxon>Spiralia</taxon>
        <taxon>Lophotrochozoa</taxon>
        <taxon>Platyhelminthes</taxon>
        <taxon>Cestoda</taxon>
        <taxon>Eucestoda</taxon>
        <taxon>Cyclophyllidea</taxon>
        <taxon>Taeniidae</taxon>
        <taxon>Taenia</taxon>
    </lineage>
</organism>
<gene>
    <name evidence="2" type="ORF">TASK_LOCUS3528</name>
</gene>
<dbReference type="Proteomes" id="UP000282613">
    <property type="component" value="Unassembled WGS sequence"/>
</dbReference>
<dbReference type="AlphaFoldDB" id="A0A0R3W1C7"/>
<name>A0A0R3W1C7_TAEAS</name>
<evidence type="ECO:0000313" key="3">
    <source>
        <dbReference type="Proteomes" id="UP000282613"/>
    </source>
</evidence>
<dbReference type="EMBL" id="UYRS01018302">
    <property type="protein sequence ID" value="VDK31947.1"/>
    <property type="molecule type" value="Genomic_DNA"/>
</dbReference>
<accession>A0A0R3W1C7</accession>
<reference evidence="2 3" key="2">
    <citation type="submission" date="2018-11" db="EMBL/GenBank/DDBJ databases">
        <authorList>
            <consortium name="Pathogen Informatics"/>
        </authorList>
    </citation>
    <scope>NUCLEOTIDE SEQUENCE [LARGE SCALE GENOMIC DNA]</scope>
</reference>
<keyword evidence="1" id="KW-1133">Transmembrane helix</keyword>
<dbReference type="STRING" id="60517.A0A0R3W1C7"/>
<evidence type="ECO:0000313" key="4">
    <source>
        <dbReference type="WBParaSite" id="TASK_0000352701-mRNA-1"/>
    </source>
</evidence>
<keyword evidence="3" id="KW-1185">Reference proteome</keyword>
<dbReference type="WBParaSite" id="TASK_0000352701-mRNA-1">
    <property type="protein sequence ID" value="TASK_0000352701-mRNA-1"/>
    <property type="gene ID" value="TASK_0000352701"/>
</dbReference>
<keyword evidence="1" id="KW-0812">Transmembrane</keyword>
<keyword evidence="1" id="KW-0472">Membrane</keyword>
<sequence>MPADGGEALALLQTKDRFVAMLVDTVERTPDSPRRKLVQGRELCVLYLLTGQSNPSLTNKLIFTSPHSFAPLETCQLIAFLVTKRDLFYGHESEDNVEPVATNLKNLLISGGVEVLFFIHLSPPFTTSLVQMEFASSGEVVISDRHRLAIVDLKACFTASIYEKGEVAIAKYLSIERDADAFTTQVFRWRTVKFSCQLPYDRPSFKGTKSSNRSVVASSSSSFVKKVSLLPVVWTLSVLSVSLSAACLFMLVTLLRLKYTRFKQRHHLRHSDTKSETLYHQNAHQGHGKFIDVINLSQASVVTEPEYHFSSILPPESRDKLLGSLDVLTTSGALPKVPTYPTVTCVPLNTPSLPRRYRQLNNELELRTFTIPPTRSRLGFEEI</sequence>
<proteinExistence type="predicted"/>
<evidence type="ECO:0000313" key="2">
    <source>
        <dbReference type="EMBL" id="VDK31947.1"/>
    </source>
</evidence>